<dbReference type="InParanoid" id="D3BBF3"/>
<name>D3BBF3_HETP5</name>
<keyword evidence="4" id="KW-1185">Reference proteome</keyword>
<comment type="caution">
    <text evidence="3">The sequence shown here is derived from an EMBL/GenBank/DDBJ whole genome shotgun (WGS) entry which is preliminary data.</text>
</comment>
<reference evidence="3 4" key="1">
    <citation type="journal article" date="2011" name="Genome Res.">
        <title>Phylogeny-wide analysis of social amoeba genomes highlights ancient origins for complex intercellular communication.</title>
        <authorList>
            <person name="Heidel A.J."/>
            <person name="Lawal H.M."/>
            <person name="Felder M."/>
            <person name="Schilde C."/>
            <person name="Helps N.R."/>
            <person name="Tunggal B."/>
            <person name="Rivero F."/>
            <person name="John U."/>
            <person name="Schleicher M."/>
            <person name="Eichinger L."/>
            <person name="Platzer M."/>
            <person name="Noegel A.A."/>
            <person name="Schaap P."/>
            <person name="Gloeckner G."/>
        </authorList>
    </citation>
    <scope>NUCLEOTIDE SEQUENCE [LARGE SCALE GENOMIC DNA]</scope>
    <source>
        <strain evidence="4">ATCC 26659 / Pp 5 / PN500</strain>
    </source>
</reference>
<keyword evidence="2" id="KW-1133">Transmembrane helix</keyword>
<accession>D3BBF3</accession>
<dbReference type="RefSeq" id="XP_020433104.1">
    <property type="nucleotide sequence ID" value="XM_020576692.1"/>
</dbReference>
<dbReference type="Gene3D" id="3.40.50.300">
    <property type="entry name" value="P-loop containing nucleotide triphosphate hydrolases"/>
    <property type="match status" value="1"/>
</dbReference>
<feature type="region of interest" description="Disordered" evidence="1">
    <location>
        <begin position="259"/>
        <end position="278"/>
    </location>
</feature>
<evidence type="ECO:0000313" key="4">
    <source>
        <dbReference type="Proteomes" id="UP000001396"/>
    </source>
</evidence>
<feature type="compositionally biased region" description="Low complexity" evidence="1">
    <location>
        <begin position="260"/>
        <end position="276"/>
    </location>
</feature>
<evidence type="ECO:0000313" key="3">
    <source>
        <dbReference type="EMBL" id="EFA80986.1"/>
    </source>
</evidence>
<gene>
    <name evidence="3" type="ORF">PPL_05820</name>
</gene>
<proteinExistence type="predicted"/>
<dbReference type="EMBL" id="ADBJ01000026">
    <property type="protein sequence ID" value="EFA80986.1"/>
    <property type="molecule type" value="Genomic_DNA"/>
</dbReference>
<keyword evidence="2" id="KW-0812">Transmembrane</keyword>
<protein>
    <submittedName>
        <fullName evidence="3">Uncharacterized protein</fullName>
    </submittedName>
</protein>
<dbReference type="PRINTS" id="PR00449">
    <property type="entry name" value="RASTRNSFRMNG"/>
</dbReference>
<evidence type="ECO:0000256" key="1">
    <source>
        <dbReference type="SAM" id="MobiDB-lite"/>
    </source>
</evidence>
<dbReference type="PROSITE" id="PS51419">
    <property type="entry name" value="RAB"/>
    <property type="match status" value="1"/>
</dbReference>
<feature type="transmembrane region" description="Helical" evidence="2">
    <location>
        <begin position="79"/>
        <end position="102"/>
    </location>
</feature>
<dbReference type="SUPFAM" id="SSF52540">
    <property type="entry name" value="P-loop containing nucleoside triphosphate hydrolases"/>
    <property type="match status" value="1"/>
</dbReference>
<sequence>MPITKLNFTIAYSISQGVTVDCFAITRKFKSDWNQSFQLRATTLYCCSSTRNYYGVPVGGLDCNWCSGFWKKLVGVNCIILANNLLITIGFVLLFLISLLLFEIRSSAANIVSARDIKLFIVCCLFVKTMSNLEERIKLLIIGRSHSGKRSIAMRFYNDYWTDDPGWNGKSSFYSKKIKLLNYDLEDEDEDQKQQQQLQQEFEVLMYMFIRLSPYYGFSFFELSNLDGVMMMYNPTQPDTIDMMIDLYERLIRDLEYHRSNNSNNDNNNNSSNDSNNKLKRVIPNNDLIIFFVVATFSDLINKNNHQSVVENYNRVEQWRLKTGIKQHIITSAKENLNAKTLFYNMALEVINIKSNKKLLINKTKPPTNQILITNEKVSTSYCNII</sequence>
<dbReference type="AlphaFoldDB" id="D3BBF3"/>
<keyword evidence="2" id="KW-0472">Membrane</keyword>
<organism evidence="3 4">
    <name type="scientific">Heterostelium pallidum (strain ATCC 26659 / Pp 5 / PN500)</name>
    <name type="common">Cellular slime mold</name>
    <name type="synonym">Polysphondylium pallidum</name>
    <dbReference type="NCBI Taxonomy" id="670386"/>
    <lineage>
        <taxon>Eukaryota</taxon>
        <taxon>Amoebozoa</taxon>
        <taxon>Evosea</taxon>
        <taxon>Eumycetozoa</taxon>
        <taxon>Dictyostelia</taxon>
        <taxon>Acytosteliales</taxon>
        <taxon>Acytosteliaceae</taxon>
        <taxon>Heterostelium</taxon>
    </lineage>
</organism>
<evidence type="ECO:0000256" key="2">
    <source>
        <dbReference type="SAM" id="Phobius"/>
    </source>
</evidence>
<dbReference type="InterPro" id="IPR027417">
    <property type="entry name" value="P-loop_NTPase"/>
</dbReference>
<dbReference type="GeneID" id="31361304"/>
<dbReference type="Proteomes" id="UP000001396">
    <property type="component" value="Unassembled WGS sequence"/>
</dbReference>